<comment type="caution">
    <text evidence="1">The sequence shown here is derived from an EMBL/GenBank/DDBJ whole genome shotgun (WGS) entry which is preliminary data.</text>
</comment>
<evidence type="ECO:0000313" key="2">
    <source>
        <dbReference type="Proteomes" id="UP000598297"/>
    </source>
</evidence>
<dbReference type="Proteomes" id="UP000598297">
    <property type="component" value="Unassembled WGS sequence"/>
</dbReference>
<accession>A0A964V0I9</accession>
<evidence type="ECO:0000313" key="1">
    <source>
        <dbReference type="EMBL" id="NBE56327.1"/>
    </source>
</evidence>
<protein>
    <submittedName>
        <fullName evidence="1">Uncharacterized protein</fullName>
    </submittedName>
</protein>
<keyword evidence="2" id="KW-1185">Reference proteome</keyword>
<dbReference type="EMBL" id="JAAAHS010000465">
    <property type="protein sequence ID" value="NBE56327.1"/>
    <property type="molecule type" value="Genomic_DNA"/>
</dbReference>
<dbReference type="AlphaFoldDB" id="A0A964V0I9"/>
<dbReference type="OrthoDB" id="4551474at2"/>
<sequence length="122" mass="14031">MDPMGMSEREYWADVAKRPGMFVGQTSLARLEAYVDGYDAHAQRHGGPGLGGWREWLVTRRGRSCNHTWQGQVRHLALPEGWDSWELPADQEQQVIRVLFELLDQFLAERELAEREGATHAR</sequence>
<reference evidence="1" key="1">
    <citation type="submission" date="2020-01" db="EMBL/GenBank/DDBJ databases">
        <title>Whole-genome analyses of novel actinobacteria.</title>
        <authorList>
            <person name="Sahin N."/>
        </authorList>
    </citation>
    <scope>NUCLEOTIDE SEQUENCE</scope>
    <source>
        <strain evidence="1">YC537</strain>
    </source>
</reference>
<proteinExistence type="predicted"/>
<gene>
    <name evidence="1" type="ORF">GUY60_33830</name>
</gene>
<name>A0A964V0I9_9ACTN</name>
<organism evidence="1 2">
    <name type="scientific">Streptomyces boluensis</name>
    <dbReference type="NCBI Taxonomy" id="1775135"/>
    <lineage>
        <taxon>Bacteria</taxon>
        <taxon>Bacillati</taxon>
        <taxon>Actinomycetota</taxon>
        <taxon>Actinomycetes</taxon>
        <taxon>Kitasatosporales</taxon>
        <taxon>Streptomycetaceae</taxon>
        <taxon>Streptomyces</taxon>
    </lineage>
</organism>